<dbReference type="EMBL" id="CP073910">
    <property type="protein sequence ID" value="QUT08243.1"/>
    <property type="molecule type" value="Genomic_DNA"/>
</dbReference>
<reference evidence="2" key="1">
    <citation type="submission" date="2021-04" db="EMBL/GenBank/DDBJ databases">
        <title>Isolation of p-tert-butylphenol degrading bacteria Sphingobium phenoxybenzoativorans Tas13 from active sludge.</title>
        <authorList>
            <person name="Li Y."/>
        </authorList>
    </citation>
    <scope>NUCLEOTIDE SEQUENCE</scope>
    <source>
        <strain evidence="2">Tas13</strain>
    </source>
</reference>
<protein>
    <submittedName>
        <fullName evidence="2">Lytic murein transglycosylase</fullName>
    </submittedName>
</protein>
<dbReference type="GO" id="GO:0009253">
    <property type="term" value="P:peptidoglycan catabolic process"/>
    <property type="evidence" value="ECO:0007669"/>
    <property type="project" value="TreeGrafter"/>
</dbReference>
<dbReference type="CDD" id="cd13399">
    <property type="entry name" value="Slt35-like"/>
    <property type="match status" value="1"/>
</dbReference>
<dbReference type="PANTHER" id="PTHR30163:SF8">
    <property type="entry name" value="LYTIC MUREIN TRANSGLYCOSYLASE"/>
    <property type="match status" value="1"/>
</dbReference>
<dbReference type="SUPFAM" id="SSF53955">
    <property type="entry name" value="Lysozyme-like"/>
    <property type="match status" value="1"/>
</dbReference>
<feature type="domain" description="Transglycosylase SLT" evidence="1">
    <location>
        <begin position="43"/>
        <end position="351"/>
    </location>
</feature>
<dbReference type="KEGG" id="spph:KFK14_12145"/>
<accession>A0A975KBB5</accession>
<dbReference type="NCBIfam" id="TIGR02283">
    <property type="entry name" value="MltB_2"/>
    <property type="match status" value="1"/>
</dbReference>
<dbReference type="InterPro" id="IPR023346">
    <property type="entry name" value="Lysozyme-like_dom_sf"/>
</dbReference>
<dbReference type="Gene3D" id="1.10.530.10">
    <property type="match status" value="1"/>
</dbReference>
<evidence type="ECO:0000313" key="3">
    <source>
        <dbReference type="Proteomes" id="UP000681425"/>
    </source>
</evidence>
<dbReference type="AlphaFoldDB" id="A0A975KBB5"/>
<dbReference type="InterPro" id="IPR011970">
    <property type="entry name" value="MltB_2"/>
</dbReference>
<dbReference type="PANTHER" id="PTHR30163">
    <property type="entry name" value="MEMBRANE-BOUND LYTIC MUREIN TRANSGLYCOSYLASE B"/>
    <property type="match status" value="1"/>
</dbReference>
<sequence>MLAGFLAAALIPGSAVPQSAPSGAQMVQPIPAQSASPLPDAGFQSYLAGLRPKARAMGVSEATMNTVFPGLTPNPRVIALDQSQPGGSFDSPIPNFEPYRLQHVDAARISRGRVAWQSNRPRLSQIEAQTGVPEAIMVAIYGHETNYGSYTGDFDLLRSLGTLAYEGRRRTLFEPEFLATLKMLDSGVPRSRLVGSWAGATGYPQFLPSVYLRVARDGDGDGKADIWTSEADALASIANYFVRAGWRKGQPWGVAVTLPASFDRAGVANRTNAARCPRVMERHSRWLTMAEWRRRGVVMKGRAWPGDTVLATLLEPDGPGKTAYLLTNNYRVILDYNCSNFYALSVGLLADAVAQ</sequence>
<dbReference type="InterPro" id="IPR031304">
    <property type="entry name" value="SLT_2"/>
</dbReference>
<dbReference type="Gene3D" id="1.10.8.350">
    <property type="entry name" value="Bacterial muramidase"/>
    <property type="match status" value="1"/>
</dbReference>
<keyword evidence="3" id="KW-1185">Reference proteome</keyword>
<evidence type="ECO:0000259" key="1">
    <source>
        <dbReference type="Pfam" id="PF13406"/>
    </source>
</evidence>
<dbReference type="Pfam" id="PF13406">
    <property type="entry name" value="SLT_2"/>
    <property type="match status" value="1"/>
</dbReference>
<organism evidence="2 3">
    <name type="scientific">Sphingobium phenoxybenzoativorans</name>
    <dbReference type="NCBI Taxonomy" id="1592790"/>
    <lineage>
        <taxon>Bacteria</taxon>
        <taxon>Pseudomonadati</taxon>
        <taxon>Pseudomonadota</taxon>
        <taxon>Alphaproteobacteria</taxon>
        <taxon>Sphingomonadales</taxon>
        <taxon>Sphingomonadaceae</taxon>
        <taxon>Sphingobium</taxon>
    </lineage>
</organism>
<dbReference type="GO" id="GO:0008933">
    <property type="term" value="F:peptidoglycan lytic transglycosylase activity"/>
    <property type="evidence" value="ECO:0007669"/>
    <property type="project" value="TreeGrafter"/>
</dbReference>
<evidence type="ECO:0000313" key="2">
    <source>
        <dbReference type="EMBL" id="QUT08243.1"/>
    </source>
</evidence>
<dbReference type="InterPro" id="IPR043426">
    <property type="entry name" value="MltB-like"/>
</dbReference>
<proteinExistence type="predicted"/>
<dbReference type="Proteomes" id="UP000681425">
    <property type="component" value="Chromosome"/>
</dbReference>
<name>A0A975KBB5_9SPHN</name>
<gene>
    <name evidence="2" type="ORF">KFK14_12145</name>
</gene>